<dbReference type="RefSeq" id="WP_014464376.1">
    <property type="nucleotide sequence ID" value="NC_017167.1"/>
</dbReference>
<evidence type="ECO:0000313" key="3">
    <source>
        <dbReference type="Proteomes" id="UP000000292"/>
    </source>
</evidence>
<dbReference type="AlphaFoldDB" id="F8IJZ6"/>
<name>F8IJZ6_ALIAT</name>
<dbReference type="HOGENOM" id="CLU_428766_0_0_9"/>
<dbReference type="SUPFAM" id="SSF53300">
    <property type="entry name" value="vWA-like"/>
    <property type="match status" value="1"/>
</dbReference>
<reference evidence="3" key="2">
    <citation type="submission" date="2011-06" db="EMBL/GenBank/DDBJ databases">
        <title>The complete genome sequence of Alicyclobacillus acidocaldarius sp. Tc-4-1.</title>
        <authorList>
            <person name="Chen Y."/>
            <person name="He Y."/>
            <person name="Dong Z."/>
            <person name="Hu S."/>
        </authorList>
    </citation>
    <scope>NUCLEOTIDE SEQUENCE [LARGE SCALE GENOMIC DNA]</scope>
    <source>
        <strain evidence="3">Tc-4-1</strain>
    </source>
</reference>
<dbReference type="eggNOG" id="COG4548">
    <property type="taxonomic scope" value="Bacteria"/>
</dbReference>
<feature type="compositionally biased region" description="Basic and acidic residues" evidence="1">
    <location>
        <begin position="252"/>
        <end position="262"/>
    </location>
</feature>
<evidence type="ECO:0000256" key="1">
    <source>
        <dbReference type="SAM" id="MobiDB-lite"/>
    </source>
</evidence>
<feature type="compositionally biased region" description="Basic and acidic residues" evidence="1">
    <location>
        <begin position="309"/>
        <end position="324"/>
    </location>
</feature>
<dbReference type="PANTHER" id="PTHR41248">
    <property type="entry name" value="NORD PROTEIN"/>
    <property type="match status" value="1"/>
</dbReference>
<feature type="region of interest" description="Disordered" evidence="1">
    <location>
        <begin position="220"/>
        <end position="327"/>
    </location>
</feature>
<dbReference type="PATRIC" id="fig|1048834.4.peg.1499"/>
<dbReference type="EMBL" id="CP002902">
    <property type="protein sequence ID" value="AEJ43508.1"/>
    <property type="molecule type" value="Genomic_DNA"/>
</dbReference>
<proteinExistence type="predicted"/>
<accession>F8IJZ6</accession>
<gene>
    <name evidence="2" type="ordered locus">TC41_1577</name>
</gene>
<dbReference type="Gene3D" id="3.40.50.410">
    <property type="entry name" value="von Willebrand factor, type A domain"/>
    <property type="match status" value="1"/>
</dbReference>
<dbReference type="OrthoDB" id="2370292at2"/>
<dbReference type="PANTHER" id="PTHR41248:SF1">
    <property type="entry name" value="NORD PROTEIN"/>
    <property type="match status" value="1"/>
</dbReference>
<protein>
    <submittedName>
        <fullName evidence="2">Nitric oxide reductase activation protein-like protein</fullName>
    </submittedName>
</protein>
<dbReference type="Proteomes" id="UP000000292">
    <property type="component" value="Chromosome"/>
</dbReference>
<reference evidence="2 3" key="1">
    <citation type="journal article" date="2011" name="J. Bacteriol.">
        <title>Complete Genome Sequence of Alicyclobacillus acidocaldarius Strain Tc-4-1.</title>
        <authorList>
            <person name="Chen Y."/>
            <person name="He Y."/>
            <person name="Zhang B."/>
            <person name="Yang J."/>
            <person name="Li W."/>
            <person name="Dong Z."/>
            <person name="Hu S."/>
        </authorList>
    </citation>
    <scope>NUCLEOTIDE SEQUENCE [LARGE SCALE GENOMIC DNA]</scope>
    <source>
        <strain evidence="2 3">Tc-4-1</strain>
    </source>
</reference>
<evidence type="ECO:0000313" key="2">
    <source>
        <dbReference type="EMBL" id="AEJ43508.1"/>
    </source>
</evidence>
<dbReference type="InterPro" id="IPR036465">
    <property type="entry name" value="vWFA_dom_sf"/>
</dbReference>
<organism evidence="2 3">
    <name type="scientific">Alicyclobacillus acidocaldarius (strain Tc-4-1)</name>
    <name type="common">Bacillus acidocaldarius</name>
    <dbReference type="NCBI Taxonomy" id="1048834"/>
    <lineage>
        <taxon>Bacteria</taxon>
        <taxon>Bacillati</taxon>
        <taxon>Bacillota</taxon>
        <taxon>Bacilli</taxon>
        <taxon>Bacillales</taxon>
        <taxon>Alicyclobacillaceae</taxon>
        <taxon>Alicyclobacillus</taxon>
    </lineage>
</organism>
<sequence length="612" mass="68068">MFRFTSPYEDEPSLSLYTGLARALSRNARLCCRYGRLSSINLATGVIELPDAYRTASGAERRALERAEVYLRAGGSVRLTDVAALFSARRESERCQAPKLAWQWLMTVEDARLMFWLSRERPRVARLFAKRMAFHRSRVRRQAAWRSRDGGRIDIAECVYLELLAELLGRSMSVRSALSGDTLLAAAWAADRLSEAMARRSVEDLAEIWLDLAPGASRDTADLEGFHTPSRSRHALRHSEPVEGASNPRVEIWTRPRDEERGALLQGPAKTGSRAAPTARAGRLGDDDVAQVGRTAFARLSGPPRRSHTRGEHEGRLEADEAPRAEQGLDADYAIRERGYVPPTPEAQDWLRSVRRAQARDRRRLQSLLAKYLERRRAWGGGLSRHGRTLKHVERVAFEPYPRVLARKERPLAHDAAVQILIDVSGSMEPYLPACKEAVVMLGDVLRALGASFGVSAYWEDDAPMGASRLETVIWDVVPFEKSRDPGALAAVWALRPELDNRDGAAIRHVAARLARFAQASKWMVLVSDARPAAEGYEGGYEDTRRAVAEVRARGIEVVHLVVASDVDAALVDAVRYLYGHAFAIARTPNDVPLAMERALKQILRGAISAVR</sequence>
<dbReference type="KEGG" id="aad:TC41_1577"/>
<dbReference type="STRING" id="1048834.TC41_1577"/>
<dbReference type="InterPro" id="IPR051928">
    <property type="entry name" value="NorD/CobT"/>
</dbReference>